<dbReference type="Gene3D" id="3.30.420.10">
    <property type="entry name" value="Ribonuclease H-like superfamily/Ribonuclease H"/>
    <property type="match status" value="1"/>
</dbReference>
<dbReference type="Proteomes" id="UP000254082">
    <property type="component" value="Unassembled WGS sequence"/>
</dbReference>
<keyword evidence="8" id="KW-0694">RNA-binding</keyword>
<evidence type="ECO:0000313" key="15">
    <source>
        <dbReference type="EMBL" id="SUN35988.1"/>
    </source>
</evidence>
<proteinExistence type="inferred from homology"/>
<evidence type="ECO:0000256" key="10">
    <source>
        <dbReference type="ARBA" id="ARBA00023125"/>
    </source>
</evidence>
<evidence type="ECO:0000256" key="6">
    <source>
        <dbReference type="ARBA" id="ARBA00022801"/>
    </source>
</evidence>
<evidence type="ECO:0000256" key="13">
    <source>
        <dbReference type="PROSITE-ProRule" id="PRU01085"/>
    </source>
</evidence>
<evidence type="ECO:0000256" key="8">
    <source>
        <dbReference type="ARBA" id="ARBA00022884"/>
    </source>
</evidence>
<organism evidence="15 16">
    <name type="scientific">Streptococcus downei MFe28</name>
    <dbReference type="NCBI Taxonomy" id="764290"/>
    <lineage>
        <taxon>Bacteria</taxon>
        <taxon>Bacillati</taxon>
        <taxon>Bacillota</taxon>
        <taxon>Bacilli</taxon>
        <taxon>Lactobacillales</taxon>
        <taxon>Streptococcaceae</taxon>
        <taxon>Streptococcus</taxon>
    </lineage>
</organism>
<dbReference type="GO" id="GO:0004519">
    <property type="term" value="F:endonuclease activity"/>
    <property type="evidence" value="ECO:0007669"/>
    <property type="project" value="UniProtKB-UniRule"/>
</dbReference>
<dbReference type="InterPro" id="IPR036397">
    <property type="entry name" value="RNaseH_sf"/>
</dbReference>
<dbReference type="GO" id="GO:0003723">
    <property type="term" value="F:RNA binding"/>
    <property type="evidence" value="ECO:0007669"/>
    <property type="project" value="UniProtKB-UniRule"/>
</dbReference>
<dbReference type="EMBL" id="UHFA01000002">
    <property type="protein sequence ID" value="SUN35988.1"/>
    <property type="molecule type" value="Genomic_DNA"/>
</dbReference>
<dbReference type="PROSITE" id="PS51749">
    <property type="entry name" value="HNH_CAS9"/>
    <property type="match status" value="1"/>
</dbReference>
<dbReference type="GO" id="GO:0003677">
    <property type="term" value="F:DNA binding"/>
    <property type="evidence" value="ECO:0007669"/>
    <property type="project" value="UniProtKB-UniRule"/>
</dbReference>
<evidence type="ECO:0000256" key="11">
    <source>
        <dbReference type="ARBA" id="ARBA00023211"/>
    </source>
</evidence>
<evidence type="ECO:0000256" key="12">
    <source>
        <dbReference type="ARBA" id="ARBA00046380"/>
    </source>
</evidence>
<dbReference type="InterPro" id="IPR033114">
    <property type="entry name" value="HNH_CAS9"/>
</dbReference>
<keyword evidence="10 13" id="KW-0238">DNA-binding</keyword>
<evidence type="ECO:0000256" key="3">
    <source>
        <dbReference type="ARBA" id="ARBA00022722"/>
    </source>
</evidence>
<evidence type="ECO:0000256" key="7">
    <source>
        <dbReference type="ARBA" id="ARBA00022842"/>
    </source>
</evidence>
<keyword evidence="4" id="KW-0479">Metal-binding</keyword>
<comment type="similarity">
    <text evidence="2">Belongs to the CRISPR-associated protein Cas9 family. Subtype II-A subfamily.</text>
</comment>
<dbReference type="InterPro" id="IPR032240">
    <property type="entry name" value="Cas9_REC"/>
</dbReference>
<dbReference type="NCBIfam" id="TIGR01865">
    <property type="entry name" value="cas_Csn1"/>
    <property type="match status" value="1"/>
</dbReference>
<reference evidence="15 16" key="1">
    <citation type="submission" date="2018-06" db="EMBL/GenBank/DDBJ databases">
        <authorList>
            <consortium name="Pathogen Informatics"/>
            <person name="Doyle S."/>
        </authorList>
    </citation>
    <scope>NUCLEOTIDE SEQUENCE [LARGE SCALE GENOMIC DNA]</scope>
    <source>
        <strain evidence="16">NCTC 11391</strain>
    </source>
</reference>
<evidence type="ECO:0000256" key="2">
    <source>
        <dbReference type="ARBA" id="ARBA00005244"/>
    </source>
</evidence>
<dbReference type="InterPro" id="IPR028629">
    <property type="entry name" value="Cas9"/>
</dbReference>
<evidence type="ECO:0000256" key="5">
    <source>
        <dbReference type="ARBA" id="ARBA00022759"/>
    </source>
</evidence>
<feature type="domain" description="HNH Cas9-type" evidence="14">
    <location>
        <begin position="826"/>
        <end position="994"/>
    </location>
</feature>
<evidence type="ECO:0000256" key="1">
    <source>
        <dbReference type="ARBA" id="ARBA00001946"/>
    </source>
</evidence>
<sequence>MENQRGKRQRITHQEPYSIGLDIGTASVGSAVINNDLTVPQKRFKVRDINGNVIKTIKKNMSSVLIFDEANPAKGARTKRTSRRRYTRRNFRLLELKKLFEKEIEKIDPNFFHRIKEDSFFNWNDKEFDKHPLFGNLKEEKKFHNNYPTVFHLRNEIGKNSSKKFDLRLVYLALAHIIKYRGHFLDETFDPDASVSVEKRLNDFIVEYNELFDKDLRSEAKFSEILMSDSSNSVKIESTLSLYPSEKNTIFQVFLKLIVGNQGDFNKFFKDELESSSHSGKLVFSSDEVEDEKEELISIIGEDYLDIINLCQSLYSTVALAKIISTDTGESNTPLSASMVKRYNEHKGDLANLKGIVKHFIPEKYEEVFGEHSKTGYTAYIRNPNKMPEKKFYDYLYHEGEKGKISGILSDSRIYELPAVQKFILKIEQKSFLKKQRTKENGLIPYQLHLKELKIIIENQSEYYPFLHEIEEKLEKLLTFRIPYFVGPLAQTKYINPRFNWLVRKSEDHIKPWNFSEIVDEEKSATKFIEKLISNDQFLFGEKVLPKRSIIYQQFLIFNELTKVSYQIKDGPSRNFDSETKEEIFNSLFKKNKLGCVTVVDLKNYIKNDQCLSEKEDIQIEGIKKKFNSSYSTYADLSEISGLKELLDDDTQLDLVEEIIRILTVFEDKKMRTKQLEKLNLPANVDIEKLCKKHYKGWANVSRQLIDGIADRSRGFKKTILDYLKDDDIPNNDAFSTKVQKSLNRNFAQLITDKSLDFARKLDESYKIDVKKDYPSLVEDIPGSPAIRRAILQSLYTVDEIIGVMGRMPKNIVIEMARTNEVSDSPKTRKERIKKLIKETENDADALNFGISKVSEIFDEVKKDENLFKELEVYLYFLQEGKDMYGTETREGHRQPKEINFYDVKNSTGKYHIDHIIPQSLYSGNPLDNIVLTESTNNKIKDKDVPDEATVYEMKNFWLYLMKKGAISKKKFSFLTKIEQGGLSNEDKFGFINR</sequence>
<keyword evidence="16" id="KW-1185">Reference proteome</keyword>
<dbReference type="Pfam" id="PF16592">
    <property type="entry name" value="Cas9_REC"/>
    <property type="match status" value="1"/>
</dbReference>
<evidence type="ECO:0000259" key="14">
    <source>
        <dbReference type="PROSITE" id="PS51749"/>
    </source>
</evidence>
<keyword evidence="9" id="KW-0051">Antiviral defense</keyword>
<accession>A0A380JD47</accession>
<keyword evidence="11" id="KW-0464">Manganese</keyword>
<keyword evidence="6 13" id="KW-0378">Hydrolase</keyword>
<keyword evidence="3 13" id="KW-0540">Nuclease</keyword>
<name>A0A380JD47_STRDO</name>
<dbReference type="GO" id="GO:0051607">
    <property type="term" value="P:defense response to virus"/>
    <property type="evidence" value="ECO:0007669"/>
    <property type="project" value="UniProtKB-KW"/>
</dbReference>
<evidence type="ECO:0000256" key="9">
    <source>
        <dbReference type="ARBA" id="ARBA00023118"/>
    </source>
</evidence>
<evidence type="ECO:0000313" key="16">
    <source>
        <dbReference type="Proteomes" id="UP000254082"/>
    </source>
</evidence>
<dbReference type="Pfam" id="PF13395">
    <property type="entry name" value="HNH_4"/>
    <property type="match status" value="1"/>
</dbReference>
<dbReference type="GO" id="GO:0046872">
    <property type="term" value="F:metal ion binding"/>
    <property type="evidence" value="ECO:0007669"/>
    <property type="project" value="UniProtKB-KW"/>
</dbReference>
<dbReference type="InterPro" id="IPR003615">
    <property type="entry name" value="HNH_nuc"/>
</dbReference>
<gene>
    <name evidence="15" type="ORF">NCTC11391_01027</name>
</gene>
<evidence type="ECO:0000256" key="4">
    <source>
        <dbReference type="ARBA" id="ARBA00022723"/>
    </source>
</evidence>
<dbReference type="AlphaFoldDB" id="A0A380JD47"/>
<keyword evidence="5 13" id="KW-0255">Endonuclease</keyword>
<comment type="cofactor">
    <cofactor evidence="1">
        <name>Mg(2+)</name>
        <dbReference type="ChEBI" id="CHEBI:18420"/>
    </cofactor>
</comment>
<protein>
    <submittedName>
        <fullName evidence="15">CRISPR-associated protein Cas9/Csn1, subtype II/NMEMI</fullName>
    </submittedName>
</protein>
<dbReference type="GO" id="GO:0016787">
    <property type="term" value="F:hydrolase activity"/>
    <property type="evidence" value="ECO:0007669"/>
    <property type="project" value="UniProtKB-KW"/>
</dbReference>
<comment type="subunit">
    <text evidence="12">Monomer. Binds crRNA and tracrRNA.</text>
</comment>
<keyword evidence="7" id="KW-0460">Magnesium</keyword>